<dbReference type="AlphaFoldDB" id="A0AAV2HJI6"/>
<proteinExistence type="inferred from homology"/>
<feature type="transmembrane region" description="Helical" evidence="11">
    <location>
        <begin position="12"/>
        <end position="34"/>
    </location>
</feature>
<evidence type="ECO:0000313" key="13">
    <source>
        <dbReference type="Proteomes" id="UP001497497"/>
    </source>
</evidence>
<keyword evidence="13" id="KW-1185">Reference proteome</keyword>
<evidence type="ECO:0000256" key="10">
    <source>
        <dbReference type="ARBA" id="ARBA00038150"/>
    </source>
</evidence>
<evidence type="ECO:0000256" key="9">
    <source>
        <dbReference type="ARBA" id="ARBA00023180"/>
    </source>
</evidence>
<comment type="similarity">
    <text evidence="10">Belongs to the glycosyltransferase 14 family.</text>
</comment>
<evidence type="ECO:0000256" key="8">
    <source>
        <dbReference type="ARBA" id="ARBA00023136"/>
    </source>
</evidence>
<dbReference type="GO" id="GO:0008375">
    <property type="term" value="F:acetylglucosaminyltransferase activity"/>
    <property type="evidence" value="ECO:0007669"/>
    <property type="project" value="TreeGrafter"/>
</dbReference>
<name>A0AAV2HJI6_LYMST</name>
<organism evidence="12 13">
    <name type="scientific">Lymnaea stagnalis</name>
    <name type="common">Great pond snail</name>
    <name type="synonym">Helix stagnalis</name>
    <dbReference type="NCBI Taxonomy" id="6523"/>
    <lineage>
        <taxon>Eukaryota</taxon>
        <taxon>Metazoa</taxon>
        <taxon>Spiralia</taxon>
        <taxon>Lophotrochozoa</taxon>
        <taxon>Mollusca</taxon>
        <taxon>Gastropoda</taxon>
        <taxon>Heterobranchia</taxon>
        <taxon>Euthyneura</taxon>
        <taxon>Panpulmonata</taxon>
        <taxon>Hygrophila</taxon>
        <taxon>Lymnaeoidea</taxon>
        <taxon>Lymnaeidae</taxon>
        <taxon>Lymnaea</taxon>
    </lineage>
</organism>
<keyword evidence="6" id="KW-0735">Signal-anchor</keyword>
<dbReference type="InterPro" id="IPR003406">
    <property type="entry name" value="Glyco_trans_14"/>
</dbReference>
<evidence type="ECO:0000256" key="1">
    <source>
        <dbReference type="ARBA" id="ARBA00004606"/>
    </source>
</evidence>
<dbReference type="EMBL" id="CAXITT010000129">
    <property type="protein sequence ID" value="CAL1532951.1"/>
    <property type="molecule type" value="Genomic_DNA"/>
</dbReference>
<evidence type="ECO:0000256" key="2">
    <source>
        <dbReference type="ARBA" id="ARBA00004922"/>
    </source>
</evidence>
<dbReference type="GO" id="GO:0016020">
    <property type="term" value="C:membrane"/>
    <property type="evidence" value="ECO:0007669"/>
    <property type="project" value="UniProtKB-SubCell"/>
</dbReference>
<keyword evidence="5 11" id="KW-0812">Transmembrane</keyword>
<keyword evidence="4" id="KW-0808">Transferase</keyword>
<comment type="pathway">
    <text evidence="2">Protein modification; protein glycosylation.</text>
</comment>
<keyword evidence="8 11" id="KW-0472">Membrane</keyword>
<evidence type="ECO:0000256" key="11">
    <source>
        <dbReference type="SAM" id="Phobius"/>
    </source>
</evidence>
<accession>A0AAV2HJI6</accession>
<reference evidence="12 13" key="1">
    <citation type="submission" date="2024-04" db="EMBL/GenBank/DDBJ databases">
        <authorList>
            <consortium name="Genoscope - CEA"/>
            <person name="William W."/>
        </authorList>
    </citation>
    <scope>NUCLEOTIDE SEQUENCE [LARGE SCALE GENOMIC DNA]</scope>
</reference>
<gene>
    <name evidence="12" type="ORF">GSLYS_00006969001</name>
</gene>
<evidence type="ECO:0000313" key="12">
    <source>
        <dbReference type="EMBL" id="CAL1532951.1"/>
    </source>
</evidence>
<sequence length="448" mass="52051">MESIRNYCRKPFLVFCLFSVIAVSYVFLILYGNYISAYQSHCDPIERKENTIVSNNRSLFHARDKQITDKELTSLYVKNISSLFNFKEANCSRLISGDQTYTQNVEKIVPTVKGSLSDEDYMSLTEDCETFKKTRGYIMSSLTEEEKEFPIAYSIMTFKNSEMVERLLRSIYRPQNYYCIHVDMKSSDSFLLAVSAISKCFANVFLTSTRRKVYWGTYTVLEPELFCLKELWRYRKWKYFINLTGQEFPLKTNFELVKILKAYNGANNIEGVVKRVNEERWNNRPPPFGLRPVKGAIHVTISRSFVDYVLHNKTAQAVLNWSTTIGVPDEGFFPTLNFNPQLGVKGTYSGDPDEMKDYLTRYKIWYGGHDQCAGSSVRGVCIQSTGDLYRLGQAKHLFANKFYLEEDRVVIGCLEEKLFNDTRDEYLGTKTFNESYYANLDFVKYQII</sequence>
<evidence type="ECO:0000256" key="5">
    <source>
        <dbReference type="ARBA" id="ARBA00022692"/>
    </source>
</evidence>
<keyword evidence="9" id="KW-0325">Glycoprotein</keyword>
<dbReference type="Pfam" id="PF02485">
    <property type="entry name" value="Branch"/>
    <property type="match status" value="1"/>
</dbReference>
<evidence type="ECO:0000256" key="7">
    <source>
        <dbReference type="ARBA" id="ARBA00022989"/>
    </source>
</evidence>
<comment type="caution">
    <text evidence="12">The sequence shown here is derived from an EMBL/GenBank/DDBJ whole genome shotgun (WGS) entry which is preliminary data.</text>
</comment>
<keyword evidence="3" id="KW-0328">Glycosyltransferase</keyword>
<dbReference type="PANTHER" id="PTHR19297">
    <property type="entry name" value="GLYCOSYLTRANSFERASE 14 FAMILY MEMBER"/>
    <property type="match status" value="1"/>
</dbReference>
<comment type="subcellular location">
    <subcellularLocation>
        <location evidence="1">Membrane</location>
        <topology evidence="1">Single-pass type II membrane protein</topology>
    </subcellularLocation>
</comment>
<evidence type="ECO:0000256" key="3">
    <source>
        <dbReference type="ARBA" id="ARBA00022676"/>
    </source>
</evidence>
<evidence type="ECO:0000256" key="4">
    <source>
        <dbReference type="ARBA" id="ARBA00022679"/>
    </source>
</evidence>
<evidence type="ECO:0000256" key="6">
    <source>
        <dbReference type="ARBA" id="ARBA00022968"/>
    </source>
</evidence>
<dbReference type="PANTHER" id="PTHR19297:SF191">
    <property type="entry name" value="PROTEIN XYLOSYLTRANSFERASE"/>
    <property type="match status" value="1"/>
</dbReference>
<keyword evidence="7 11" id="KW-1133">Transmembrane helix</keyword>
<protein>
    <recommendedName>
        <fullName evidence="14">Beta-1,3-galactosyl-O-glycosyl-glycoprotein beta-1,6-N-acetylglucosaminyltransferase</fullName>
    </recommendedName>
</protein>
<evidence type="ECO:0008006" key="14">
    <source>
        <dbReference type="Google" id="ProtNLM"/>
    </source>
</evidence>
<dbReference type="Proteomes" id="UP001497497">
    <property type="component" value="Unassembled WGS sequence"/>
</dbReference>